<dbReference type="EMBL" id="NBIV01000169">
    <property type="protein sequence ID" value="PXF42299.1"/>
    <property type="molecule type" value="Genomic_DNA"/>
</dbReference>
<evidence type="ECO:0000313" key="14">
    <source>
        <dbReference type="Proteomes" id="UP000247409"/>
    </source>
</evidence>
<feature type="transmembrane region" description="Helical" evidence="10">
    <location>
        <begin position="228"/>
        <end position="245"/>
    </location>
</feature>
<dbReference type="Pfam" id="PF02366">
    <property type="entry name" value="PMT"/>
    <property type="match status" value="1"/>
</dbReference>
<evidence type="ECO:0000256" key="10">
    <source>
        <dbReference type="SAM" id="Phobius"/>
    </source>
</evidence>
<evidence type="ECO:0000256" key="9">
    <source>
        <dbReference type="SAM" id="MobiDB-lite"/>
    </source>
</evidence>
<feature type="region of interest" description="Disordered" evidence="9">
    <location>
        <begin position="1"/>
        <end position="32"/>
    </location>
</feature>
<name>A0A2V3IJR7_9FLOR</name>
<dbReference type="GO" id="GO:0016020">
    <property type="term" value="C:membrane"/>
    <property type="evidence" value="ECO:0007669"/>
    <property type="project" value="InterPro"/>
</dbReference>
<keyword evidence="8 10" id="KW-0472">Membrane</keyword>
<dbReference type="InterPro" id="IPR032421">
    <property type="entry name" value="PMT_4TMC"/>
</dbReference>
<dbReference type="GO" id="GO:0012505">
    <property type="term" value="C:endomembrane system"/>
    <property type="evidence" value="ECO:0007669"/>
    <property type="project" value="UniProtKB-SubCell"/>
</dbReference>
<evidence type="ECO:0000256" key="4">
    <source>
        <dbReference type="ARBA" id="ARBA00022676"/>
    </source>
</evidence>
<gene>
    <name evidence="13" type="ORF">BWQ96_08018</name>
</gene>
<keyword evidence="4 13" id="KW-0328">Glycosyltransferase</keyword>
<dbReference type="UniPathway" id="UPA00378"/>
<feature type="transmembrane region" description="Helical" evidence="10">
    <location>
        <begin position="251"/>
        <end position="268"/>
    </location>
</feature>
<protein>
    <submittedName>
        <fullName evidence="13">Dolichyl-phosphate-mannose--protein mannosyltransferase 4</fullName>
    </submittedName>
</protein>
<feature type="domain" description="Protein O-mannosyl-transferase C-terminal four TM" evidence="12">
    <location>
        <begin position="333"/>
        <end position="532"/>
    </location>
</feature>
<evidence type="ECO:0000259" key="12">
    <source>
        <dbReference type="Pfam" id="PF16192"/>
    </source>
</evidence>
<dbReference type="Pfam" id="PF16192">
    <property type="entry name" value="PMT_4TMC"/>
    <property type="match status" value="1"/>
</dbReference>
<organism evidence="13 14">
    <name type="scientific">Gracilariopsis chorda</name>
    <dbReference type="NCBI Taxonomy" id="448386"/>
    <lineage>
        <taxon>Eukaryota</taxon>
        <taxon>Rhodophyta</taxon>
        <taxon>Florideophyceae</taxon>
        <taxon>Rhodymeniophycidae</taxon>
        <taxon>Gracilariales</taxon>
        <taxon>Gracilariaceae</taxon>
        <taxon>Gracilariopsis</taxon>
    </lineage>
</organism>
<evidence type="ECO:0000313" key="13">
    <source>
        <dbReference type="EMBL" id="PXF42299.1"/>
    </source>
</evidence>
<feature type="transmembrane region" description="Helical" evidence="10">
    <location>
        <begin position="490"/>
        <end position="509"/>
    </location>
</feature>
<keyword evidence="14" id="KW-1185">Reference proteome</keyword>
<evidence type="ECO:0000256" key="1">
    <source>
        <dbReference type="ARBA" id="ARBA00004127"/>
    </source>
</evidence>
<feature type="transmembrane region" description="Helical" evidence="10">
    <location>
        <begin position="175"/>
        <end position="193"/>
    </location>
</feature>
<comment type="pathway">
    <text evidence="2">Protein modification; protein glycosylation.</text>
</comment>
<keyword evidence="6 10" id="KW-0812">Transmembrane</keyword>
<feature type="transmembrane region" description="Helical" evidence="10">
    <location>
        <begin position="464"/>
        <end position="483"/>
    </location>
</feature>
<dbReference type="PANTHER" id="PTHR10050:SF46">
    <property type="entry name" value="PROTEIN O-MANNOSYL-TRANSFERASE 2"/>
    <property type="match status" value="1"/>
</dbReference>
<evidence type="ECO:0000259" key="11">
    <source>
        <dbReference type="Pfam" id="PF02366"/>
    </source>
</evidence>
<dbReference type="OrthoDB" id="292747at2759"/>
<comment type="caution">
    <text evidence="13">The sequence shown here is derived from an EMBL/GenBank/DDBJ whole genome shotgun (WGS) entry which is preliminary data.</text>
</comment>
<dbReference type="GO" id="GO:0004169">
    <property type="term" value="F:dolichyl-phosphate-mannose-protein mannosyltransferase activity"/>
    <property type="evidence" value="ECO:0007669"/>
    <property type="project" value="TreeGrafter"/>
</dbReference>
<evidence type="ECO:0000256" key="7">
    <source>
        <dbReference type="ARBA" id="ARBA00022989"/>
    </source>
</evidence>
<dbReference type="InterPro" id="IPR003342">
    <property type="entry name" value="ArnT-like_N"/>
</dbReference>
<dbReference type="AlphaFoldDB" id="A0A2V3IJR7"/>
<proteinExistence type="inferred from homology"/>
<dbReference type="PANTHER" id="PTHR10050">
    <property type="entry name" value="DOLICHYL-PHOSPHATE-MANNOSE--PROTEIN MANNOSYLTRANSFERASE"/>
    <property type="match status" value="1"/>
</dbReference>
<feature type="transmembrane region" description="Helical" evidence="10">
    <location>
        <begin position="280"/>
        <end position="300"/>
    </location>
</feature>
<comment type="subcellular location">
    <subcellularLocation>
        <location evidence="1">Endomembrane system</location>
        <topology evidence="1">Multi-pass membrane protein</topology>
    </subcellularLocation>
</comment>
<feature type="transmembrane region" description="Helical" evidence="10">
    <location>
        <begin position="64"/>
        <end position="83"/>
    </location>
</feature>
<evidence type="ECO:0000256" key="5">
    <source>
        <dbReference type="ARBA" id="ARBA00022679"/>
    </source>
</evidence>
<accession>A0A2V3IJR7</accession>
<feature type="transmembrane region" description="Helical" evidence="10">
    <location>
        <begin position="146"/>
        <end position="168"/>
    </location>
</feature>
<comment type="similarity">
    <text evidence="3">Belongs to the glycosyltransferase 39 family.</text>
</comment>
<sequence>MKEAGLRRRKNKATSKGLPNRARHRGSKKGTASVTGVLNTFGIRPIQADAPLSAAAKQSVRNDLLISVLIFSLALFTRFYMLAHPAKIVFDEFHFAAFIHQYIRGEYLFDIHPPFGKLTLVAVARLAGYKAIDYKFDELGKPYGDIMYYPLRAFSATLGSLIPSVLYLTSRTLSLSVPVAVTTAAMALFDTLLCVESRLILTDAQLILYIQLSLLFALLLWKTPKSTPRRYAFVVLTAVFGAFAVSTKWTAIVAPGMIAVISLTGWVFPSGALDVVEMGIAGVIAISIYVASFWIHFYLLPNSGSGDAFMPIEFRKTLNGSAYYDPSHVGASFIHNFRYLNWEMLRANSQIVARHPWESKWYEWLYNARGILYIDEMTADGRKEQIYLLMNPVLTVVTVVGVCSCVAMLIASPWVLRRKRQAAVNMEGIERVYKTGKLFGMIAFFLVGWVLNLVPYVGVKRCTFLYHVLPALQMGCVLSSIALEQLPGRVRAGCCTLVVACLAAAFYFWSAWVYGMATPIAELNKLRWMPRWN</sequence>
<dbReference type="Proteomes" id="UP000247409">
    <property type="component" value="Unassembled WGS sequence"/>
</dbReference>
<feature type="transmembrane region" description="Helical" evidence="10">
    <location>
        <begin position="437"/>
        <end position="458"/>
    </location>
</feature>
<keyword evidence="5 13" id="KW-0808">Transferase</keyword>
<feature type="domain" description="ArnT-like N-terminal" evidence="11">
    <location>
        <begin position="69"/>
        <end position="299"/>
    </location>
</feature>
<dbReference type="InterPro" id="IPR027005">
    <property type="entry name" value="PMT-like"/>
</dbReference>
<reference evidence="13 14" key="1">
    <citation type="journal article" date="2018" name="Mol. Biol. Evol.">
        <title>Analysis of the draft genome of the red seaweed Gracilariopsis chorda provides insights into genome size evolution in Rhodophyta.</title>
        <authorList>
            <person name="Lee J."/>
            <person name="Yang E.C."/>
            <person name="Graf L."/>
            <person name="Yang J.H."/>
            <person name="Qiu H."/>
            <person name="Zel Zion U."/>
            <person name="Chan C.X."/>
            <person name="Stephens T.G."/>
            <person name="Weber A.P.M."/>
            <person name="Boo G.H."/>
            <person name="Boo S.M."/>
            <person name="Kim K.M."/>
            <person name="Shin Y."/>
            <person name="Jung M."/>
            <person name="Lee S.J."/>
            <person name="Yim H.S."/>
            <person name="Lee J.H."/>
            <person name="Bhattacharya D."/>
            <person name="Yoon H.S."/>
        </authorList>
    </citation>
    <scope>NUCLEOTIDE SEQUENCE [LARGE SCALE GENOMIC DNA]</scope>
    <source>
        <strain evidence="13 14">SKKU-2015</strain>
        <tissue evidence="13">Whole body</tissue>
    </source>
</reference>
<feature type="transmembrane region" description="Helical" evidence="10">
    <location>
        <begin position="199"/>
        <end position="221"/>
    </location>
</feature>
<evidence type="ECO:0000256" key="3">
    <source>
        <dbReference type="ARBA" id="ARBA00007222"/>
    </source>
</evidence>
<evidence type="ECO:0000256" key="8">
    <source>
        <dbReference type="ARBA" id="ARBA00023136"/>
    </source>
</evidence>
<feature type="transmembrane region" description="Helical" evidence="10">
    <location>
        <begin position="393"/>
        <end position="416"/>
    </location>
</feature>
<keyword evidence="7 10" id="KW-1133">Transmembrane helix</keyword>
<evidence type="ECO:0000256" key="6">
    <source>
        <dbReference type="ARBA" id="ARBA00022692"/>
    </source>
</evidence>
<evidence type="ECO:0000256" key="2">
    <source>
        <dbReference type="ARBA" id="ARBA00004922"/>
    </source>
</evidence>